<name>A0A2P7QHG6_9SPHN</name>
<dbReference type="CDD" id="cd13399">
    <property type="entry name" value="Slt35-like"/>
    <property type="match status" value="1"/>
</dbReference>
<dbReference type="EMBL" id="PXYI01000009">
    <property type="protein sequence ID" value="PSJ37421.1"/>
    <property type="molecule type" value="Genomic_DNA"/>
</dbReference>
<keyword evidence="4" id="KW-1185">Reference proteome</keyword>
<sequence length="351" mass="38148">MRILIKSAAAALAFALPLGGSAVTPAFAQTGGYTSAGFQTYLPELRAQALREGVSRRTVDQVFPTLVFSARTIELDQAQPGGTSGSVSTPPFAPYRQRHVNPALISGGARRYAQNLPRLQEIGRRYGVTPSVLVAIWGHETSYGAVTGDFDLLNSLATLSYEGRRRALFSSEFVAALKMIDRGVPRSRLKGSWAGATGYPQFLPSVYLRVAADGDGDGHADIWQSQADALASIANYLSNAGWKPNTPWGVAVRVPAGFDRSALRSRVTSPRCQRVHERHTRWITVAEWRRMGIVLEGSAWPRDTELASLLEPDGPGQTAYLLTTNYRTILDYNCSNFYALSVGLLADAVSR</sequence>
<dbReference type="GO" id="GO:0008933">
    <property type="term" value="F:peptidoglycan lytic transglycosylase activity"/>
    <property type="evidence" value="ECO:0007669"/>
    <property type="project" value="TreeGrafter"/>
</dbReference>
<organism evidence="3 4">
    <name type="scientific">Allosphingosinicella deserti</name>
    <dbReference type="NCBI Taxonomy" id="2116704"/>
    <lineage>
        <taxon>Bacteria</taxon>
        <taxon>Pseudomonadati</taxon>
        <taxon>Pseudomonadota</taxon>
        <taxon>Alphaproteobacteria</taxon>
        <taxon>Sphingomonadales</taxon>
        <taxon>Sphingomonadaceae</taxon>
        <taxon>Allosphingosinicella</taxon>
    </lineage>
</organism>
<evidence type="ECO:0000313" key="4">
    <source>
        <dbReference type="Proteomes" id="UP000241167"/>
    </source>
</evidence>
<dbReference type="InterPro" id="IPR023346">
    <property type="entry name" value="Lysozyme-like_dom_sf"/>
</dbReference>
<feature type="signal peptide" evidence="1">
    <location>
        <begin position="1"/>
        <end position="28"/>
    </location>
</feature>
<gene>
    <name evidence="3" type="ORF">C7I55_22040</name>
</gene>
<dbReference type="NCBIfam" id="TIGR02283">
    <property type="entry name" value="MltB_2"/>
    <property type="match status" value="1"/>
</dbReference>
<evidence type="ECO:0000313" key="3">
    <source>
        <dbReference type="EMBL" id="PSJ37421.1"/>
    </source>
</evidence>
<dbReference type="GO" id="GO:0009253">
    <property type="term" value="P:peptidoglycan catabolic process"/>
    <property type="evidence" value="ECO:0007669"/>
    <property type="project" value="TreeGrafter"/>
</dbReference>
<dbReference type="Gene3D" id="1.10.530.10">
    <property type="match status" value="1"/>
</dbReference>
<dbReference type="OrthoDB" id="9808544at2"/>
<dbReference type="PANTHER" id="PTHR30163">
    <property type="entry name" value="MEMBRANE-BOUND LYTIC MUREIN TRANSGLYCOSYLASE B"/>
    <property type="match status" value="1"/>
</dbReference>
<protein>
    <submittedName>
        <fullName evidence="3">Lytic murein transglycosylase</fullName>
    </submittedName>
</protein>
<dbReference type="Pfam" id="PF13406">
    <property type="entry name" value="SLT_2"/>
    <property type="match status" value="1"/>
</dbReference>
<proteinExistence type="predicted"/>
<keyword evidence="1" id="KW-0732">Signal</keyword>
<dbReference type="Proteomes" id="UP000241167">
    <property type="component" value="Unassembled WGS sequence"/>
</dbReference>
<evidence type="ECO:0000256" key="1">
    <source>
        <dbReference type="SAM" id="SignalP"/>
    </source>
</evidence>
<dbReference type="InterPro" id="IPR043426">
    <property type="entry name" value="MltB-like"/>
</dbReference>
<comment type="caution">
    <text evidence="3">The sequence shown here is derived from an EMBL/GenBank/DDBJ whole genome shotgun (WGS) entry which is preliminary data.</text>
</comment>
<evidence type="ECO:0000259" key="2">
    <source>
        <dbReference type="Pfam" id="PF13406"/>
    </source>
</evidence>
<dbReference type="InterPro" id="IPR031304">
    <property type="entry name" value="SLT_2"/>
</dbReference>
<feature type="domain" description="Transglycosylase SLT" evidence="2">
    <location>
        <begin position="38"/>
        <end position="347"/>
    </location>
</feature>
<feature type="chain" id="PRO_5015194169" evidence="1">
    <location>
        <begin position="29"/>
        <end position="351"/>
    </location>
</feature>
<accession>A0A2P7QHG6</accession>
<dbReference type="InterPro" id="IPR011970">
    <property type="entry name" value="MltB_2"/>
</dbReference>
<dbReference type="Gene3D" id="1.10.8.350">
    <property type="entry name" value="Bacterial muramidase"/>
    <property type="match status" value="1"/>
</dbReference>
<dbReference type="PANTHER" id="PTHR30163:SF8">
    <property type="entry name" value="LYTIC MUREIN TRANSGLYCOSYLASE"/>
    <property type="match status" value="1"/>
</dbReference>
<dbReference type="SUPFAM" id="SSF53955">
    <property type="entry name" value="Lysozyme-like"/>
    <property type="match status" value="1"/>
</dbReference>
<reference evidence="3 4" key="1">
    <citation type="submission" date="2018-03" db="EMBL/GenBank/DDBJ databases">
        <title>The draft genome of Sphingosinicella sp. GL-C-18.</title>
        <authorList>
            <person name="Liu L."/>
            <person name="Li L."/>
            <person name="Liang L."/>
            <person name="Zhang X."/>
            <person name="Wang T."/>
        </authorList>
    </citation>
    <scope>NUCLEOTIDE SEQUENCE [LARGE SCALE GENOMIC DNA]</scope>
    <source>
        <strain evidence="3 4">GL-C-18</strain>
    </source>
</reference>
<dbReference type="AlphaFoldDB" id="A0A2P7QHG6"/>
<dbReference type="RefSeq" id="WP_106515412.1">
    <property type="nucleotide sequence ID" value="NZ_PXYI01000009.1"/>
</dbReference>